<protein>
    <submittedName>
        <fullName evidence="1">Uncharacterized protein</fullName>
    </submittedName>
</protein>
<name>A0ABY6KKD7_9ARAC</name>
<proteinExistence type="predicted"/>
<dbReference type="EMBL" id="CP092868">
    <property type="protein sequence ID" value="UYV69169.1"/>
    <property type="molecule type" value="Genomic_DNA"/>
</dbReference>
<reference evidence="1 2" key="1">
    <citation type="submission" date="2022-01" db="EMBL/GenBank/DDBJ databases">
        <title>A chromosomal length assembly of Cordylochernes scorpioides.</title>
        <authorList>
            <person name="Zeh D."/>
            <person name="Zeh J."/>
        </authorList>
    </citation>
    <scope>NUCLEOTIDE SEQUENCE [LARGE SCALE GENOMIC DNA]</scope>
    <source>
        <strain evidence="1">IN4F17</strain>
        <tissue evidence="1">Whole Body</tissue>
    </source>
</reference>
<gene>
    <name evidence="1" type="ORF">LAZ67_6002635</name>
</gene>
<sequence>MPQERRFFMVSELKFERAQNIALSSEMSSKVVATMRNREKLKKEKKVHSINLEMVNTNFIPERSYDNRMHLKLRN</sequence>
<organism evidence="1 2">
    <name type="scientific">Cordylochernes scorpioides</name>
    <dbReference type="NCBI Taxonomy" id="51811"/>
    <lineage>
        <taxon>Eukaryota</taxon>
        <taxon>Metazoa</taxon>
        <taxon>Ecdysozoa</taxon>
        <taxon>Arthropoda</taxon>
        <taxon>Chelicerata</taxon>
        <taxon>Arachnida</taxon>
        <taxon>Pseudoscorpiones</taxon>
        <taxon>Cheliferoidea</taxon>
        <taxon>Chernetidae</taxon>
        <taxon>Cordylochernes</taxon>
    </lineage>
</organism>
<keyword evidence="2" id="KW-1185">Reference proteome</keyword>
<evidence type="ECO:0000313" key="1">
    <source>
        <dbReference type="EMBL" id="UYV69169.1"/>
    </source>
</evidence>
<evidence type="ECO:0000313" key="2">
    <source>
        <dbReference type="Proteomes" id="UP001235939"/>
    </source>
</evidence>
<accession>A0ABY6KKD7</accession>
<dbReference type="Proteomes" id="UP001235939">
    <property type="component" value="Chromosome 06"/>
</dbReference>